<comment type="caution">
    <text evidence="1">The sequence shown here is derived from an EMBL/GenBank/DDBJ whole genome shotgun (WGS) entry which is preliminary data.</text>
</comment>
<dbReference type="InterPro" id="IPR015017">
    <property type="entry name" value="DUF1904"/>
</dbReference>
<name>A0A4Y7WEG3_9BACI</name>
<accession>A0A4Y7WEG3</accession>
<dbReference type="Pfam" id="PF08921">
    <property type="entry name" value="DUF1904"/>
    <property type="match status" value="1"/>
</dbReference>
<dbReference type="Proteomes" id="UP000298210">
    <property type="component" value="Unassembled WGS sequence"/>
</dbReference>
<gene>
    <name evidence="1" type="ORF">E2L03_16605</name>
</gene>
<protein>
    <submittedName>
        <fullName evidence="1">DUF1904 family protein</fullName>
    </submittedName>
</protein>
<sequence length="184" mass="21244">MPKICFSPFLYEYIYTLNRTSPLSAVRSLCPIALYDVRMIGRLFGRSFVAFSKGDKYTYQVETRRKDVMGLPYLRFTGFSSERLQALAPVVIDVFSEIVHISKEKVKIERSTLEPILNVPLTIEIRMFSRAQSVHDQIANNLAALFREEGFETVHIYFLILSPELYYKDGVPIKPITESQNKSF</sequence>
<dbReference type="AlphaFoldDB" id="A0A4Y7WEG3"/>
<evidence type="ECO:0000313" key="2">
    <source>
        <dbReference type="Proteomes" id="UP000298210"/>
    </source>
</evidence>
<dbReference type="InterPro" id="IPR014347">
    <property type="entry name" value="Tautomerase/MIF_sf"/>
</dbReference>
<dbReference type="Gene3D" id="3.30.429.10">
    <property type="entry name" value="Macrophage Migration Inhibitory Factor"/>
    <property type="match status" value="1"/>
</dbReference>
<organism evidence="1 2">
    <name type="scientific">Shouchella lehensis</name>
    <dbReference type="NCBI Taxonomy" id="300825"/>
    <lineage>
        <taxon>Bacteria</taxon>
        <taxon>Bacillati</taxon>
        <taxon>Bacillota</taxon>
        <taxon>Bacilli</taxon>
        <taxon>Bacillales</taxon>
        <taxon>Bacillaceae</taxon>
        <taxon>Shouchella</taxon>
    </lineage>
</organism>
<evidence type="ECO:0000313" key="1">
    <source>
        <dbReference type="EMBL" id="TES46322.1"/>
    </source>
</evidence>
<proteinExistence type="predicted"/>
<dbReference type="SUPFAM" id="SSF55331">
    <property type="entry name" value="Tautomerase/MIF"/>
    <property type="match status" value="1"/>
</dbReference>
<dbReference type="EMBL" id="SNUX01000004">
    <property type="protein sequence ID" value="TES46322.1"/>
    <property type="molecule type" value="Genomic_DNA"/>
</dbReference>
<reference evidence="1 2" key="1">
    <citation type="submission" date="2019-03" db="EMBL/GenBank/DDBJ databases">
        <authorList>
            <person name="Liu G."/>
        </authorList>
    </citation>
    <scope>NUCLEOTIDE SEQUENCE [LARGE SCALE GENOMIC DNA]</scope>
    <source>
        <strain evidence="1 2">DSM 19099</strain>
    </source>
</reference>